<gene>
    <name evidence="1" type="ORF">HNP46_000357</name>
</gene>
<sequence>MSSTYQPHQVTDHAGNAAVWLINPYLTDCFGDYLEEHISPELKSIIEAGSLKALIQLQCGTDSFISYKDGEAGVLYCFAYDSAERHSEALSAEYAATLPSREAMLKTLAEAITRLSAEFPAVHFALPPDDVNEGVPTIWAFVGEGRMDRDGCKALFQALCKV</sequence>
<dbReference type="EMBL" id="JACHLI010000001">
    <property type="protein sequence ID" value="MBB4861546.1"/>
    <property type="molecule type" value="Genomic_DNA"/>
</dbReference>
<evidence type="ECO:0000313" key="1">
    <source>
        <dbReference type="EMBL" id="MBB4861546.1"/>
    </source>
</evidence>
<dbReference type="Proteomes" id="UP000566995">
    <property type="component" value="Unassembled WGS sequence"/>
</dbReference>
<evidence type="ECO:0000313" key="2">
    <source>
        <dbReference type="Proteomes" id="UP000566995"/>
    </source>
</evidence>
<dbReference type="RefSeq" id="WP_184585804.1">
    <property type="nucleotide sequence ID" value="NZ_JACHLI010000001.1"/>
</dbReference>
<proteinExistence type="predicted"/>
<organism evidence="1 2">
    <name type="scientific">Pseudomonas nitroreducens</name>
    <dbReference type="NCBI Taxonomy" id="46680"/>
    <lineage>
        <taxon>Bacteria</taxon>
        <taxon>Pseudomonadati</taxon>
        <taxon>Pseudomonadota</taxon>
        <taxon>Gammaproteobacteria</taxon>
        <taxon>Pseudomonadales</taxon>
        <taxon>Pseudomonadaceae</taxon>
        <taxon>Pseudomonas</taxon>
    </lineage>
</organism>
<protein>
    <submittedName>
        <fullName evidence="1">Uncharacterized protein</fullName>
    </submittedName>
</protein>
<accession>A0A7W7NYK3</accession>
<dbReference type="AlphaFoldDB" id="A0A7W7NYK3"/>
<reference evidence="1 2" key="1">
    <citation type="submission" date="2020-08" db="EMBL/GenBank/DDBJ databases">
        <title>Functional genomics of gut bacteria from endangered species of beetles.</title>
        <authorList>
            <person name="Carlos-Shanley C."/>
        </authorList>
    </citation>
    <scope>NUCLEOTIDE SEQUENCE [LARGE SCALE GENOMIC DNA]</scope>
    <source>
        <strain evidence="1 2">S00179</strain>
    </source>
</reference>
<name>A0A7W7NYK3_PSENT</name>
<comment type="caution">
    <text evidence="1">The sequence shown here is derived from an EMBL/GenBank/DDBJ whole genome shotgun (WGS) entry which is preliminary data.</text>
</comment>